<dbReference type="OrthoDB" id="9781034at2"/>
<feature type="domain" description="Rhodanese" evidence="1">
    <location>
        <begin position="43"/>
        <end position="133"/>
    </location>
</feature>
<evidence type="ECO:0000313" key="3">
    <source>
        <dbReference type="Proteomes" id="UP000232060"/>
    </source>
</evidence>
<sequence length="153" mass="16054">MSQVLSTGVASPVEASAFFEAQLKYRTDPADLAADLLSGEAGEDGKIVVIDTRSPAHYAEGHIPGAVSFPHRTMNPASTAALPRDKVYVCYCDGIGCNGSTQGAYKLAALGFQVKELIGGLHWWRQDGFAVATGSEAGFLQKEMLEGGIACAC</sequence>
<protein>
    <submittedName>
        <fullName evidence="2">Rhodanese</fullName>
    </submittedName>
</protein>
<accession>A0A2M8H4W5</accession>
<evidence type="ECO:0000313" key="2">
    <source>
        <dbReference type="EMBL" id="PJC91561.1"/>
    </source>
</evidence>
<dbReference type="InterPro" id="IPR001763">
    <property type="entry name" value="Rhodanese-like_dom"/>
</dbReference>
<dbReference type="RefSeq" id="WP_100861554.1">
    <property type="nucleotide sequence ID" value="NZ_PGCP01000041.1"/>
</dbReference>
<dbReference type="SUPFAM" id="SSF52821">
    <property type="entry name" value="Rhodanese/Cell cycle control phosphatase"/>
    <property type="match status" value="1"/>
</dbReference>
<dbReference type="InterPro" id="IPR001307">
    <property type="entry name" value="Thiosulphate_STrfase_CS"/>
</dbReference>
<comment type="caution">
    <text evidence="2">The sequence shown here is derived from an EMBL/GenBank/DDBJ whole genome shotgun (WGS) entry which is preliminary data.</text>
</comment>
<reference evidence="2 3" key="1">
    <citation type="submission" date="2017-11" db="EMBL/GenBank/DDBJ databases">
        <title>Draft genome sequence of environmental isolate Aeromonas lusitania sp. nov. MDC 2473.</title>
        <authorList>
            <person name="Colston S.M."/>
            <person name="Navarro A."/>
            <person name="Martinez-Murcia A.J."/>
            <person name="Graf J."/>
        </authorList>
    </citation>
    <scope>NUCLEOTIDE SEQUENCE [LARGE SCALE GENOMIC DNA]</scope>
    <source>
        <strain evidence="2 3">MDC 2473</strain>
    </source>
</reference>
<dbReference type="PANTHER" id="PTHR43031:SF1">
    <property type="entry name" value="PYRIDINE NUCLEOTIDE-DISULPHIDE OXIDOREDUCTASE"/>
    <property type="match status" value="1"/>
</dbReference>
<dbReference type="AlphaFoldDB" id="A0A2M8H4W5"/>
<dbReference type="SMART" id="SM00450">
    <property type="entry name" value="RHOD"/>
    <property type="match status" value="1"/>
</dbReference>
<organism evidence="2 3">
    <name type="scientific">Aeromonas lusitana</name>
    <dbReference type="NCBI Taxonomy" id="931529"/>
    <lineage>
        <taxon>Bacteria</taxon>
        <taxon>Pseudomonadati</taxon>
        <taxon>Pseudomonadota</taxon>
        <taxon>Gammaproteobacteria</taxon>
        <taxon>Aeromonadales</taxon>
        <taxon>Aeromonadaceae</taxon>
        <taxon>Aeromonas</taxon>
    </lineage>
</organism>
<dbReference type="PROSITE" id="PS00380">
    <property type="entry name" value="RHODANESE_1"/>
    <property type="match status" value="1"/>
</dbReference>
<proteinExistence type="predicted"/>
<name>A0A2M8H4W5_9GAMM</name>
<dbReference type="InterPro" id="IPR036873">
    <property type="entry name" value="Rhodanese-like_dom_sf"/>
</dbReference>
<gene>
    <name evidence="2" type="ORF">CUC44_19700</name>
</gene>
<dbReference type="Pfam" id="PF00581">
    <property type="entry name" value="Rhodanese"/>
    <property type="match status" value="1"/>
</dbReference>
<dbReference type="PANTHER" id="PTHR43031">
    <property type="entry name" value="FAD-DEPENDENT OXIDOREDUCTASE"/>
    <property type="match status" value="1"/>
</dbReference>
<evidence type="ECO:0000259" key="1">
    <source>
        <dbReference type="PROSITE" id="PS50206"/>
    </source>
</evidence>
<dbReference type="InterPro" id="IPR050229">
    <property type="entry name" value="GlpE_sulfurtransferase"/>
</dbReference>
<keyword evidence="3" id="KW-1185">Reference proteome</keyword>
<dbReference type="EMBL" id="PGCP01000041">
    <property type="protein sequence ID" value="PJC91561.1"/>
    <property type="molecule type" value="Genomic_DNA"/>
</dbReference>
<dbReference type="Proteomes" id="UP000232060">
    <property type="component" value="Unassembled WGS sequence"/>
</dbReference>
<dbReference type="Gene3D" id="3.40.250.10">
    <property type="entry name" value="Rhodanese-like domain"/>
    <property type="match status" value="1"/>
</dbReference>
<dbReference type="PROSITE" id="PS50206">
    <property type="entry name" value="RHODANESE_3"/>
    <property type="match status" value="1"/>
</dbReference>
<dbReference type="GO" id="GO:0004792">
    <property type="term" value="F:thiosulfate-cyanide sulfurtransferase activity"/>
    <property type="evidence" value="ECO:0007669"/>
    <property type="project" value="InterPro"/>
</dbReference>